<name>A0AAD4L8M0_9AGAM</name>
<dbReference type="AlphaFoldDB" id="A0AAD4L8M0"/>
<comment type="caution">
    <text evidence="1">The sequence shown here is derived from an EMBL/GenBank/DDBJ whole genome shotgun (WGS) entry which is preliminary data.</text>
</comment>
<dbReference type="Proteomes" id="UP001201163">
    <property type="component" value="Unassembled WGS sequence"/>
</dbReference>
<sequence length="232" mass="25596">MPKYYEAAGALYSAESKEAPTRAVTPREDVLTRQTAVPVEYLWGFFELAIGLERKPQGMEKKKPECPDIGHLGLQPALLAPRAVAHIGVSKSRRPKSYRQIARRKSYPVASGVFGSSHGKRRRCYALLQGAYGPCKGSTQSASLGRSTVGETLIDPCGIIRTSVQPGAVSGRRLGKWRKTTIVNNRQHLGAFISLWKYFQGDVIATLALREQRFQSKKMIGIFAFCLCNALP</sequence>
<reference evidence="1" key="1">
    <citation type="submission" date="2022-01" db="EMBL/GenBank/DDBJ databases">
        <title>Comparative genomics reveals a dynamic genome evolution in the ectomycorrhizal milk-cap (Lactarius) mushrooms.</title>
        <authorList>
            <consortium name="DOE Joint Genome Institute"/>
            <person name="Lebreton A."/>
            <person name="Tang N."/>
            <person name="Kuo A."/>
            <person name="LaButti K."/>
            <person name="Drula E."/>
            <person name="Barry K."/>
            <person name="Clum A."/>
            <person name="Lipzen A."/>
            <person name="Mousain D."/>
            <person name="Ng V."/>
            <person name="Wang R."/>
            <person name="Wang X."/>
            <person name="Dai Y."/>
            <person name="Henrissat B."/>
            <person name="Grigoriev I.V."/>
            <person name="Guerin-Laguette A."/>
            <person name="Yu F."/>
            <person name="Martin F.M."/>
        </authorList>
    </citation>
    <scope>NUCLEOTIDE SEQUENCE</scope>
    <source>
        <strain evidence="1">QP</strain>
    </source>
</reference>
<organism evidence="1 2">
    <name type="scientific">Lactarius akahatsu</name>
    <dbReference type="NCBI Taxonomy" id="416441"/>
    <lineage>
        <taxon>Eukaryota</taxon>
        <taxon>Fungi</taxon>
        <taxon>Dikarya</taxon>
        <taxon>Basidiomycota</taxon>
        <taxon>Agaricomycotina</taxon>
        <taxon>Agaricomycetes</taxon>
        <taxon>Russulales</taxon>
        <taxon>Russulaceae</taxon>
        <taxon>Lactarius</taxon>
    </lineage>
</organism>
<protein>
    <submittedName>
        <fullName evidence="1">Uncharacterized protein</fullName>
    </submittedName>
</protein>
<evidence type="ECO:0000313" key="2">
    <source>
        <dbReference type="Proteomes" id="UP001201163"/>
    </source>
</evidence>
<dbReference type="EMBL" id="JAKELL010000074">
    <property type="protein sequence ID" value="KAH8984606.1"/>
    <property type="molecule type" value="Genomic_DNA"/>
</dbReference>
<accession>A0AAD4L8M0</accession>
<evidence type="ECO:0000313" key="1">
    <source>
        <dbReference type="EMBL" id="KAH8984606.1"/>
    </source>
</evidence>
<keyword evidence="2" id="KW-1185">Reference proteome</keyword>
<proteinExistence type="predicted"/>
<gene>
    <name evidence="1" type="ORF">EDB92DRAFT_1819008</name>
</gene>